<comment type="catalytic activity">
    <reaction evidence="1">
        <text>ATP + protein L-histidine = ADP + protein N-phospho-L-histidine.</text>
        <dbReference type="EC" id="2.7.13.3"/>
    </reaction>
</comment>
<dbReference type="SUPFAM" id="SSF55785">
    <property type="entry name" value="PYP-like sensor domain (PAS domain)"/>
    <property type="match status" value="2"/>
</dbReference>
<dbReference type="RefSeq" id="WP_155470225.1">
    <property type="nucleotide sequence ID" value="NZ_BMKG01000021.1"/>
</dbReference>
<evidence type="ECO:0000256" key="2">
    <source>
        <dbReference type="ARBA" id="ARBA00012438"/>
    </source>
</evidence>
<feature type="domain" description="Histidine kinase" evidence="5">
    <location>
        <begin position="293"/>
        <end position="512"/>
    </location>
</feature>
<dbReference type="EMBL" id="BMKG01000021">
    <property type="protein sequence ID" value="GGC16429.1"/>
    <property type="molecule type" value="Genomic_DNA"/>
</dbReference>
<evidence type="ECO:0000313" key="11">
    <source>
        <dbReference type="Proteomes" id="UP000430634"/>
    </source>
</evidence>
<dbReference type="GO" id="GO:0000155">
    <property type="term" value="F:phosphorelay sensor kinase activity"/>
    <property type="evidence" value="ECO:0007669"/>
    <property type="project" value="InterPro"/>
</dbReference>
<organism evidence="10 11">
    <name type="scientific">Pseudoduganella buxea</name>
    <dbReference type="NCBI Taxonomy" id="1949069"/>
    <lineage>
        <taxon>Bacteria</taxon>
        <taxon>Pseudomonadati</taxon>
        <taxon>Pseudomonadota</taxon>
        <taxon>Betaproteobacteria</taxon>
        <taxon>Burkholderiales</taxon>
        <taxon>Oxalobacteraceae</taxon>
        <taxon>Telluria group</taxon>
        <taxon>Pseudoduganella</taxon>
    </lineage>
</organism>
<dbReference type="Gene3D" id="1.10.287.130">
    <property type="match status" value="1"/>
</dbReference>
<evidence type="ECO:0000256" key="4">
    <source>
        <dbReference type="PROSITE-ProRule" id="PRU00169"/>
    </source>
</evidence>
<dbReference type="SMART" id="SM00086">
    <property type="entry name" value="PAC"/>
    <property type="match status" value="2"/>
</dbReference>
<gene>
    <name evidence="9" type="ORF">GCM10011572_42210</name>
    <name evidence="10" type="ORF">GM672_09185</name>
</gene>
<feature type="domain" description="PAC" evidence="8">
    <location>
        <begin position="221"/>
        <end position="273"/>
    </location>
</feature>
<protein>
    <recommendedName>
        <fullName evidence="2">histidine kinase</fullName>
        <ecNumber evidence="2">2.7.13.3</ecNumber>
    </recommendedName>
</protein>
<dbReference type="CDD" id="cd00130">
    <property type="entry name" value="PAS"/>
    <property type="match status" value="2"/>
</dbReference>
<evidence type="ECO:0000313" key="9">
    <source>
        <dbReference type="EMBL" id="GGC16429.1"/>
    </source>
</evidence>
<dbReference type="PANTHER" id="PTHR43065">
    <property type="entry name" value="SENSOR HISTIDINE KINASE"/>
    <property type="match status" value="1"/>
</dbReference>
<dbReference type="Gene3D" id="3.40.50.2300">
    <property type="match status" value="1"/>
</dbReference>
<dbReference type="EC" id="2.7.13.3" evidence="2"/>
<reference evidence="9" key="1">
    <citation type="journal article" date="2014" name="Int. J. Syst. Evol. Microbiol.">
        <title>Complete genome of a new Firmicutes species belonging to the dominant human colonic microbiota ('Ruminococcus bicirculans') reveals two chromosomes and a selective capacity to utilize plant glucans.</title>
        <authorList>
            <consortium name="NISC Comparative Sequencing Program"/>
            <person name="Wegmann U."/>
            <person name="Louis P."/>
            <person name="Goesmann A."/>
            <person name="Henrissat B."/>
            <person name="Duncan S.H."/>
            <person name="Flint H.J."/>
        </authorList>
    </citation>
    <scope>NUCLEOTIDE SEQUENCE</scope>
    <source>
        <strain evidence="9">CGMCC 1.15931</strain>
    </source>
</reference>
<evidence type="ECO:0000313" key="12">
    <source>
        <dbReference type="Proteomes" id="UP000622638"/>
    </source>
</evidence>
<dbReference type="InterPro" id="IPR001610">
    <property type="entry name" value="PAC"/>
</dbReference>
<dbReference type="PRINTS" id="PR00344">
    <property type="entry name" value="BCTRLSENSOR"/>
</dbReference>
<dbReference type="SMART" id="SM00091">
    <property type="entry name" value="PAS"/>
    <property type="match status" value="2"/>
</dbReference>
<evidence type="ECO:0000259" key="8">
    <source>
        <dbReference type="PROSITE" id="PS50113"/>
    </source>
</evidence>
<dbReference type="InterPro" id="IPR011006">
    <property type="entry name" value="CheY-like_superfamily"/>
</dbReference>
<dbReference type="InterPro" id="IPR003661">
    <property type="entry name" value="HisK_dim/P_dom"/>
</dbReference>
<sequence>MNTDTSPPDSEGSLATGLEQRFDLLVASITDYAIYMLDPEGYVSSWNAGAQRFKGYQADEIIGQHFSRFYVDTDRAAGLPQRALATARAEGRFEGEGWRVRKDGTRFWANVVIDPIRTPDGALVGYAKITRDITDRRNAEEELRQSEQRFRLLVQGVTDYALYMLSPEGKISNWNQGAQRIKGYGQEEVIGTHFRRFFTDEDRAGGVPERALETARREGRFESEGWRVRRDGSRFYAHAVLDAIRDEGGTLIGFAKITRDITAQREAAASLEQTRNALFQAQKMEAIGQLTGGIAHDFNNLLAVLSGGVDILHAQQPGSTAARVLDSMRRAIDRGALLTQQLLSFARQQPLAAATHQINTLIGAFEPVLRRAGGPQVSFLFEMAPRLASVSVDEARFEAALLNLVVNARDAMPDGGTLALETRNVVLAAGQVGALPAGQYVRLTVRDSGTGMPPDVLARAFEPFFTTKPVGKGTGLGLSQVYGFIAQSGGDVVIDTKPGQGTAISIYLPAVEEAGPLDAGLPPLHSERVLIAEDDPLVMAVACELFETMGYEVLTAPDGVVALGMLERDDTIDVLFTDLMMPNGMTGLELARAARKRHPAMKIIIASGYPQAALRHEDGEGDFAEFAFIGKPYRLADVARHLRAI</sequence>
<feature type="domain" description="PAS" evidence="7">
    <location>
        <begin position="18"/>
        <end position="64"/>
    </location>
</feature>
<feature type="domain" description="Response regulatory" evidence="6">
    <location>
        <begin position="528"/>
        <end position="645"/>
    </location>
</feature>
<feature type="domain" description="PAS" evidence="7">
    <location>
        <begin position="146"/>
        <end position="203"/>
    </location>
</feature>
<keyword evidence="3 4" id="KW-0597">Phosphoprotein</keyword>
<comment type="caution">
    <text evidence="10">The sequence shown here is derived from an EMBL/GenBank/DDBJ whole genome shotgun (WGS) entry which is preliminary data.</text>
</comment>
<dbReference type="Gene3D" id="3.30.450.20">
    <property type="entry name" value="PAS domain"/>
    <property type="match status" value="2"/>
</dbReference>
<evidence type="ECO:0000259" key="7">
    <source>
        <dbReference type="PROSITE" id="PS50112"/>
    </source>
</evidence>
<dbReference type="SMART" id="SM00388">
    <property type="entry name" value="HisKA"/>
    <property type="match status" value="1"/>
</dbReference>
<dbReference type="InterPro" id="IPR035965">
    <property type="entry name" value="PAS-like_dom_sf"/>
</dbReference>
<dbReference type="PROSITE" id="PS50112">
    <property type="entry name" value="PAS"/>
    <property type="match status" value="2"/>
</dbReference>
<dbReference type="InterPro" id="IPR005467">
    <property type="entry name" value="His_kinase_dom"/>
</dbReference>
<dbReference type="Pfam" id="PF02518">
    <property type="entry name" value="HATPase_c"/>
    <property type="match status" value="1"/>
</dbReference>
<dbReference type="InterPro" id="IPR000014">
    <property type="entry name" value="PAS"/>
</dbReference>
<dbReference type="Pfam" id="PF00072">
    <property type="entry name" value="Response_reg"/>
    <property type="match status" value="1"/>
</dbReference>
<dbReference type="SMART" id="SM00387">
    <property type="entry name" value="HATPase_c"/>
    <property type="match status" value="1"/>
</dbReference>
<keyword evidence="12" id="KW-1185">Reference proteome</keyword>
<evidence type="ECO:0000313" key="10">
    <source>
        <dbReference type="EMBL" id="MTV52903.1"/>
    </source>
</evidence>
<evidence type="ECO:0000259" key="5">
    <source>
        <dbReference type="PROSITE" id="PS50109"/>
    </source>
</evidence>
<dbReference type="CDD" id="cd00082">
    <property type="entry name" value="HisKA"/>
    <property type="match status" value="1"/>
</dbReference>
<accession>A0A6I3SUV8</accession>
<dbReference type="InterPro" id="IPR036890">
    <property type="entry name" value="HATPase_C_sf"/>
</dbReference>
<dbReference type="Gene3D" id="3.30.565.10">
    <property type="entry name" value="Histidine kinase-like ATPase, C-terminal domain"/>
    <property type="match status" value="1"/>
</dbReference>
<feature type="modified residue" description="4-aspartylphosphate" evidence="4">
    <location>
        <position position="578"/>
    </location>
</feature>
<dbReference type="Pfam" id="PF00512">
    <property type="entry name" value="HisKA"/>
    <property type="match status" value="1"/>
</dbReference>
<dbReference type="SMART" id="SM00448">
    <property type="entry name" value="REC"/>
    <property type="match status" value="1"/>
</dbReference>
<dbReference type="SUPFAM" id="SSF55874">
    <property type="entry name" value="ATPase domain of HSP90 chaperone/DNA topoisomerase II/histidine kinase"/>
    <property type="match status" value="1"/>
</dbReference>
<dbReference type="PROSITE" id="PS50113">
    <property type="entry name" value="PAC"/>
    <property type="match status" value="2"/>
</dbReference>
<dbReference type="Proteomes" id="UP000622638">
    <property type="component" value="Unassembled WGS sequence"/>
</dbReference>
<dbReference type="InterPro" id="IPR000700">
    <property type="entry name" value="PAS-assoc_C"/>
</dbReference>
<dbReference type="InterPro" id="IPR003594">
    <property type="entry name" value="HATPase_dom"/>
</dbReference>
<dbReference type="PROSITE" id="PS50109">
    <property type="entry name" value="HIS_KIN"/>
    <property type="match status" value="1"/>
</dbReference>
<dbReference type="SUPFAM" id="SSF47384">
    <property type="entry name" value="Homodimeric domain of signal transducing histidine kinase"/>
    <property type="match status" value="1"/>
</dbReference>
<keyword evidence="9" id="KW-0808">Transferase</keyword>
<dbReference type="EMBL" id="WNKZ01000019">
    <property type="protein sequence ID" value="MTV52903.1"/>
    <property type="molecule type" value="Genomic_DNA"/>
</dbReference>
<evidence type="ECO:0000256" key="3">
    <source>
        <dbReference type="ARBA" id="ARBA00022553"/>
    </source>
</evidence>
<dbReference type="OrthoDB" id="9177042at2"/>
<feature type="domain" description="PAC" evidence="8">
    <location>
        <begin position="93"/>
        <end position="145"/>
    </location>
</feature>
<dbReference type="Proteomes" id="UP000430634">
    <property type="component" value="Unassembled WGS sequence"/>
</dbReference>
<proteinExistence type="predicted"/>
<dbReference type="Pfam" id="PF13426">
    <property type="entry name" value="PAS_9"/>
    <property type="match status" value="2"/>
</dbReference>
<dbReference type="InterPro" id="IPR001789">
    <property type="entry name" value="Sig_transdc_resp-reg_receiver"/>
</dbReference>
<dbReference type="AlphaFoldDB" id="A0A6I3SUV8"/>
<reference evidence="9" key="4">
    <citation type="submission" date="2024-05" db="EMBL/GenBank/DDBJ databases">
        <authorList>
            <person name="Sun Q."/>
            <person name="Zhou Y."/>
        </authorList>
    </citation>
    <scope>NUCLEOTIDE SEQUENCE</scope>
    <source>
        <strain evidence="9">CGMCC 1.15931</strain>
    </source>
</reference>
<dbReference type="SUPFAM" id="SSF52172">
    <property type="entry name" value="CheY-like"/>
    <property type="match status" value="1"/>
</dbReference>
<name>A0A6I3SUV8_9BURK</name>
<keyword evidence="9" id="KW-0418">Kinase</keyword>
<evidence type="ECO:0000259" key="6">
    <source>
        <dbReference type="PROSITE" id="PS50110"/>
    </source>
</evidence>
<dbReference type="InterPro" id="IPR036097">
    <property type="entry name" value="HisK_dim/P_sf"/>
</dbReference>
<reference evidence="12" key="2">
    <citation type="journal article" date="2019" name="Int. J. Syst. Evol. Microbiol.">
        <title>The Global Catalogue of Microorganisms (GCM) 10K type strain sequencing project: providing services to taxonomists for standard genome sequencing and annotation.</title>
        <authorList>
            <consortium name="The Broad Institute Genomics Platform"/>
            <consortium name="The Broad Institute Genome Sequencing Center for Infectious Disease"/>
            <person name="Wu L."/>
            <person name="Ma J."/>
        </authorList>
    </citation>
    <scope>NUCLEOTIDE SEQUENCE [LARGE SCALE GENOMIC DNA]</scope>
    <source>
        <strain evidence="12">CGMCC 1.15931</strain>
    </source>
</reference>
<evidence type="ECO:0000256" key="1">
    <source>
        <dbReference type="ARBA" id="ARBA00000085"/>
    </source>
</evidence>
<reference evidence="10 11" key="3">
    <citation type="submission" date="2019-11" db="EMBL/GenBank/DDBJ databases">
        <title>Type strains purchased from KCTC, JCM and DSMZ.</title>
        <authorList>
            <person name="Lu H."/>
        </authorList>
    </citation>
    <scope>NUCLEOTIDE SEQUENCE [LARGE SCALE GENOMIC DNA]</scope>
    <source>
        <strain evidence="10 11">KCTC 52429</strain>
    </source>
</reference>
<dbReference type="NCBIfam" id="TIGR00229">
    <property type="entry name" value="sensory_box"/>
    <property type="match status" value="2"/>
</dbReference>
<dbReference type="PANTHER" id="PTHR43065:SF49">
    <property type="entry name" value="HISTIDINE KINASE"/>
    <property type="match status" value="1"/>
</dbReference>
<dbReference type="InterPro" id="IPR004358">
    <property type="entry name" value="Sig_transdc_His_kin-like_C"/>
</dbReference>
<dbReference type="PROSITE" id="PS50110">
    <property type="entry name" value="RESPONSE_REGULATORY"/>
    <property type="match status" value="1"/>
</dbReference>